<accession>A0A381W0Y9</accession>
<evidence type="ECO:0000313" key="1">
    <source>
        <dbReference type="EMBL" id="SVA45543.1"/>
    </source>
</evidence>
<gene>
    <name evidence="1" type="ORF">METZ01_LOCUS98397</name>
</gene>
<proteinExistence type="predicted"/>
<dbReference type="AlphaFoldDB" id="A0A381W0Y9"/>
<name>A0A381W0Y9_9ZZZZ</name>
<dbReference type="EMBL" id="UINC01010219">
    <property type="protein sequence ID" value="SVA45543.1"/>
    <property type="molecule type" value="Genomic_DNA"/>
</dbReference>
<organism evidence="1">
    <name type="scientific">marine metagenome</name>
    <dbReference type="NCBI Taxonomy" id="408172"/>
    <lineage>
        <taxon>unclassified sequences</taxon>
        <taxon>metagenomes</taxon>
        <taxon>ecological metagenomes</taxon>
    </lineage>
</organism>
<sequence length="78" mass="9036">MSDALSYLENKDGEFAIPCQIKIAEDCTQQGEFFEDKEDAREWVEDECWIFSGEGYFCVQCNEQVLRNIANLATKKMI</sequence>
<reference evidence="1" key="1">
    <citation type="submission" date="2018-05" db="EMBL/GenBank/DDBJ databases">
        <authorList>
            <person name="Lanie J.A."/>
            <person name="Ng W.-L."/>
            <person name="Kazmierczak K.M."/>
            <person name="Andrzejewski T.M."/>
            <person name="Davidsen T.M."/>
            <person name="Wayne K.J."/>
            <person name="Tettelin H."/>
            <person name="Glass J.I."/>
            <person name="Rusch D."/>
            <person name="Podicherti R."/>
            <person name="Tsui H.-C.T."/>
            <person name="Winkler M.E."/>
        </authorList>
    </citation>
    <scope>NUCLEOTIDE SEQUENCE</scope>
</reference>
<protein>
    <submittedName>
        <fullName evidence="1">Uncharacterized protein</fullName>
    </submittedName>
</protein>